<reference evidence="1" key="1">
    <citation type="submission" date="2021-01" db="EMBL/GenBank/DDBJ databases">
        <authorList>
            <consortium name="Genoscope - CEA"/>
            <person name="William W."/>
        </authorList>
    </citation>
    <scope>NUCLEOTIDE SEQUENCE</scope>
</reference>
<protein>
    <submittedName>
        <fullName evidence="1">Uncharacterized protein</fullName>
    </submittedName>
</protein>
<dbReference type="AlphaFoldDB" id="A0A8S1UKY1"/>
<gene>
    <name evidence="1" type="ORF">PPENT_87.1.T0420265</name>
</gene>
<dbReference type="Proteomes" id="UP000689195">
    <property type="component" value="Unassembled WGS sequence"/>
</dbReference>
<name>A0A8S1UKY1_9CILI</name>
<evidence type="ECO:0000313" key="2">
    <source>
        <dbReference type="Proteomes" id="UP000689195"/>
    </source>
</evidence>
<comment type="caution">
    <text evidence="1">The sequence shown here is derived from an EMBL/GenBank/DDBJ whole genome shotgun (WGS) entry which is preliminary data.</text>
</comment>
<sequence length="240" mass="28350">MNGENYQIHILKVDFLICFGDGKTQSQNLKLGVCQPQFLYIQLITRIKTLLNLYQYPHRELIYEREYKNNQKDVHFKRQRKDLWRNVQICEGAWFNQNRDIGGNSYGFPFLKMSIKTTYYGLSIKPKITQTQFFKYIRSLYDEGMVSIALCQRQNSNLIKIHLLPISTRQAVVNEKFSSVSQTEQRDECLLSHDFCSLHAWPVHLVCRFQRNQEGVEGNRNNFKLSVKIQMTGVQLIQDR</sequence>
<keyword evidence="2" id="KW-1185">Reference proteome</keyword>
<organism evidence="1 2">
    <name type="scientific">Paramecium pentaurelia</name>
    <dbReference type="NCBI Taxonomy" id="43138"/>
    <lineage>
        <taxon>Eukaryota</taxon>
        <taxon>Sar</taxon>
        <taxon>Alveolata</taxon>
        <taxon>Ciliophora</taxon>
        <taxon>Intramacronucleata</taxon>
        <taxon>Oligohymenophorea</taxon>
        <taxon>Peniculida</taxon>
        <taxon>Parameciidae</taxon>
        <taxon>Paramecium</taxon>
    </lineage>
</organism>
<accession>A0A8S1UKY1</accession>
<dbReference type="EMBL" id="CAJJDO010000042">
    <property type="protein sequence ID" value="CAD8165530.1"/>
    <property type="molecule type" value="Genomic_DNA"/>
</dbReference>
<evidence type="ECO:0000313" key="1">
    <source>
        <dbReference type="EMBL" id="CAD8165530.1"/>
    </source>
</evidence>
<proteinExistence type="predicted"/>